<gene>
    <name evidence="1" type="ORF">SAMN05421803_11672</name>
</gene>
<keyword evidence="2" id="KW-1185">Reference proteome</keyword>
<dbReference type="OrthoDB" id="8565707at2"/>
<evidence type="ECO:0000313" key="2">
    <source>
        <dbReference type="Proteomes" id="UP000184452"/>
    </source>
</evidence>
<dbReference type="STRING" id="758803.SAMN05421803_11672"/>
<dbReference type="RefSeq" id="WP_073381441.1">
    <property type="nucleotide sequence ID" value="NZ_FQZK01000016.1"/>
</dbReference>
<organism evidence="1 2">
    <name type="scientific">Nocardiopsis flavescens</name>
    <dbReference type="NCBI Taxonomy" id="758803"/>
    <lineage>
        <taxon>Bacteria</taxon>
        <taxon>Bacillati</taxon>
        <taxon>Actinomycetota</taxon>
        <taxon>Actinomycetes</taxon>
        <taxon>Streptosporangiales</taxon>
        <taxon>Nocardiopsidaceae</taxon>
        <taxon>Nocardiopsis</taxon>
    </lineage>
</organism>
<name>A0A1M6QXJ3_9ACTN</name>
<sequence length="196" mass="21513">MTPRTTARRPLPGGADGVVLLAAAALLVGTMCSQHPHPSFNRVRRMDPLSTLFPNWCFFAPTPAQHDFQFYYRTLSEAEETSEWIPLEVIAGRRLRQIAWYPERRAEKAIFDLGTEVLRHLDKGFGPAGTLPSYRLLCSHLGDVIAASGGAPAKGFQFSLTRNAGYDTSEEPEVLFVSPYTPLSRTPAPGVEGVPA</sequence>
<dbReference type="EMBL" id="FQZK01000016">
    <property type="protein sequence ID" value="SHK24989.1"/>
    <property type="molecule type" value="Genomic_DNA"/>
</dbReference>
<proteinExistence type="predicted"/>
<reference evidence="1 2" key="1">
    <citation type="submission" date="2016-11" db="EMBL/GenBank/DDBJ databases">
        <authorList>
            <person name="Jaros S."/>
            <person name="Januszkiewicz K."/>
            <person name="Wedrychowicz H."/>
        </authorList>
    </citation>
    <scope>NUCLEOTIDE SEQUENCE [LARGE SCALE GENOMIC DNA]</scope>
    <source>
        <strain evidence="1 2">CGMCC 4.5723</strain>
    </source>
</reference>
<accession>A0A1M6QXJ3</accession>
<evidence type="ECO:0000313" key="1">
    <source>
        <dbReference type="EMBL" id="SHK24989.1"/>
    </source>
</evidence>
<protein>
    <submittedName>
        <fullName evidence="1">Uncharacterized protein</fullName>
    </submittedName>
</protein>
<dbReference type="Proteomes" id="UP000184452">
    <property type="component" value="Unassembled WGS sequence"/>
</dbReference>
<dbReference type="AlphaFoldDB" id="A0A1M6QXJ3"/>